<evidence type="ECO:0000256" key="1">
    <source>
        <dbReference type="SAM" id="Phobius"/>
    </source>
</evidence>
<keyword evidence="1" id="KW-0472">Membrane</keyword>
<keyword evidence="1" id="KW-1133">Transmembrane helix</keyword>
<reference evidence="2 3" key="1">
    <citation type="journal article" date="2010" name="Stand. Genomic Sci.">
        <title>Complete genome sequence of Planctomyces limnophilus type strain (Mu 290).</title>
        <authorList>
            <person name="Labutti K."/>
            <person name="Sikorski J."/>
            <person name="Schneider S."/>
            <person name="Nolan M."/>
            <person name="Lucas S."/>
            <person name="Glavina Del Rio T."/>
            <person name="Tice H."/>
            <person name="Cheng J.F."/>
            <person name="Goodwin L."/>
            <person name="Pitluck S."/>
            <person name="Liolios K."/>
            <person name="Ivanova N."/>
            <person name="Mavromatis K."/>
            <person name="Mikhailova N."/>
            <person name="Pati A."/>
            <person name="Chen A."/>
            <person name="Palaniappan K."/>
            <person name="Land M."/>
            <person name="Hauser L."/>
            <person name="Chang Y.J."/>
            <person name="Jeffries C.D."/>
            <person name="Tindall B.J."/>
            <person name="Rohde M."/>
            <person name="Goker M."/>
            <person name="Woyke T."/>
            <person name="Bristow J."/>
            <person name="Eisen J.A."/>
            <person name="Markowitz V."/>
            <person name="Hugenholtz P."/>
            <person name="Kyrpides N.C."/>
            <person name="Klenk H.P."/>
            <person name="Lapidus A."/>
        </authorList>
    </citation>
    <scope>NUCLEOTIDE SEQUENCE [LARGE SCALE GENOMIC DNA]</scope>
    <source>
        <strain evidence="3">ATCC 43296 / DSM 3776 / IFAM 1008 / 290</strain>
    </source>
</reference>
<sequence>MENTFMLLSRCDHQCLSRRLVLVLVAMIVMAAGEESQSLFAEEGVDWQARVVAGHERIRRQRSNSIVWLRQARPGWKPPFTEITKIWHLDGNFKFHTFEVPDLTTTADVVDDVKLMKDPFSVRIVTPQFEFGLRRLYKEVDGVRVLDRLRRTTLSIDGEKLEMWQRRMSWTMSEHAWSSTTMCHLESSGLFAQPPRNTNAFGWTVDKFTVGPVAFEKLSSGLVRMSIATHSEMTDVRKKQIVSDVVEATADLDPAHNYRVVESDYIATGSQKVPGKEAAPAWHRVRIVNEYRAGFGRDVFPTHVVTQNWSSKERDKLYGEPNYSDEYFIDRVEFGEVRESDFRPEPYGIRPETLEIDPLPPPTSWSVYGIYGGVITCVLIGLAWWFKRRRERLV</sequence>
<name>D5SWC6_PLAL2</name>
<keyword evidence="1" id="KW-0812">Transmembrane</keyword>
<dbReference type="EMBL" id="CP001744">
    <property type="protein sequence ID" value="ADG69519.1"/>
    <property type="molecule type" value="Genomic_DNA"/>
</dbReference>
<evidence type="ECO:0000313" key="2">
    <source>
        <dbReference type="EMBL" id="ADG69519.1"/>
    </source>
</evidence>
<organism evidence="2 3">
    <name type="scientific">Planctopirus limnophila (strain ATCC 43296 / DSM 3776 / IFAM 1008 / Mu 290)</name>
    <name type="common">Planctomyces limnophilus</name>
    <dbReference type="NCBI Taxonomy" id="521674"/>
    <lineage>
        <taxon>Bacteria</taxon>
        <taxon>Pseudomonadati</taxon>
        <taxon>Planctomycetota</taxon>
        <taxon>Planctomycetia</taxon>
        <taxon>Planctomycetales</taxon>
        <taxon>Planctomycetaceae</taxon>
        <taxon>Planctopirus</taxon>
    </lineage>
</organism>
<dbReference type="KEGG" id="plm:Plim_3707"/>
<dbReference type="Proteomes" id="UP000002220">
    <property type="component" value="Chromosome"/>
</dbReference>
<dbReference type="STRING" id="521674.Plim_3707"/>
<accession>D5SWC6</accession>
<feature type="transmembrane region" description="Helical" evidence="1">
    <location>
        <begin position="365"/>
        <end position="386"/>
    </location>
</feature>
<gene>
    <name evidence="2" type="ordered locus">Plim_3707</name>
</gene>
<dbReference type="AlphaFoldDB" id="D5SWC6"/>
<protein>
    <submittedName>
        <fullName evidence="2">Uncharacterized protein</fullName>
    </submittedName>
</protein>
<dbReference type="HOGENOM" id="CLU_756171_0_0_0"/>
<evidence type="ECO:0000313" key="3">
    <source>
        <dbReference type="Proteomes" id="UP000002220"/>
    </source>
</evidence>
<keyword evidence="3" id="KW-1185">Reference proteome</keyword>
<proteinExistence type="predicted"/>